<feature type="transmembrane region" description="Helical" evidence="9">
    <location>
        <begin position="446"/>
        <end position="472"/>
    </location>
</feature>
<keyword evidence="4 9" id="KW-0812">Transmembrane</keyword>
<feature type="chain" id="PRO_5044047615" description="Transmembrane 9 superfamily member" evidence="9">
    <location>
        <begin position="21"/>
        <end position="553"/>
    </location>
</feature>
<dbReference type="RefSeq" id="XP_039127469.1">
    <property type="nucleotide sequence ID" value="XM_039271535.1"/>
</dbReference>
<evidence type="ECO:0000256" key="3">
    <source>
        <dbReference type="ARBA" id="ARBA00005227"/>
    </source>
</evidence>
<comment type="subcellular location">
    <subcellularLocation>
        <location evidence="1">Endosome membrane</location>
        <topology evidence="1">Multi-pass membrane protein</topology>
    </subcellularLocation>
    <subcellularLocation>
        <location evidence="2">Golgi apparatus membrane</location>
        <topology evidence="2">Multi-pass membrane protein</topology>
    </subcellularLocation>
</comment>
<accession>A0AB40BLP5</accession>
<keyword evidence="8 9" id="KW-0472">Membrane</keyword>
<evidence type="ECO:0000256" key="6">
    <source>
        <dbReference type="ARBA" id="ARBA00022753"/>
    </source>
</evidence>
<feature type="transmembrane region" description="Helical" evidence="9">
    <location>
        <begin position="411"/>
        <end position="434"/>
    </location>
</feature>
<evidence type="ECO:0000256" key="2">
    <source>
        <dbReference type="ARBA" id="ARBA00004653"/>
    </source>
</evidence>
<feature type="transmembrane region" description="Helical" evidence="9">
    <location>
        <begin position="484"/>
        <end position="503"/>
    </location>
</feature>
<evidence type="ECO:0000256" key="8">
    <source>
        <dbReference type="ARBA" id="ARBA00023136"/>
    </source>
</evidence>
<keyword evidence="10" id="KW-1185">Reference proteome</keyword>
<evidence type="ECO:0000256" key="7">
    <source>
        <dbReference type="ARBA" id="ARBA00022989"/>
    </source>
</evidence>
<reference evidence="11" key="1">
    <citation type="submission" date="2025-08" db="UniProtKB">
        <authorList>
            <consortium name="RefSeq"/>
        </authorList>
    </citation>
    <scope>IDENTIFICATION</scope>
</reference>
<evidence type="ECO:0000256" key="9">
    <source>
        <dbReference type="RuleBase" id="RU363079"/>
    </source>
</evidence>
<evidence type="ECO:0000313" key="10">
    <source>
        <dbReference type="Proteomes" id="UP001515500"/>
    </source>
</evidence>
<evidence type="ECO:0000256" key="5">
    <source>
        <dbReference type="ARBA" id="ARBA00022729"/>
    </source>
</evidence>
<feature type="transmembrane region" description="Helical" evidence="9">
    <location>
        <begin position="289"/>
        <end position="308"/>
    </location>
</feature>
<dbReference type="AlphaFoldDB" id="A0AB40BLP5"/>
<keyword evidence="5 9" id="KW-0732">Signal</keyword>
<organism evidence="10 11">
    <name type="scientific">Dioscorea cayennensis subsp. rotundata</name>
    <name type="common">White Guinea yam</name>
    <name type="synonym">Dioscorea rotundata</name>
    <dbReference type="NCBI Taxonomy" id="55577"/>
    <lineage>
        <taxon>Eukaryota</taxon>
        <taxon>Viridiplantae</taxon>
        <taxon>Streptophyta</taxon>
        <taxon>Embryophyta</taxon>
        <taxon>Tracheophyta</taxon>
        <taxon>Spermatophyta</taxon>
        <taxon>Magnoliopsida</taxon>
        <taxon>Liliopsida</taxon>
        <taxon>Dioscoreales</taxon>
        <taxon>Dioscoreaceae</taxon>
        <taxon>Dioscorea</taxon>
    </lineage>
</organism>
<feature type="transmembrane region" description="Helical" evidence="9">
    <location>
        <begin position="348"/>
        <end position="370"/>
    </location>
</feature>
<feature type="transmembrane region" description="Helical" evidence="9">
    <location>
        <begin position="314"/>
        <end position="336"/>
    </location>
</feature>
<feature type="signal peptide" evidence="9">
    <location>
        <begin position="1"/>
        <end position="20"/>
    </location>
</feature>
<protein>
    <recommendedName>
        <fullName evidence="9">Transmembrane 9 superfamily member</fullName>
    </recommendedName>
</protein>
<dbReference type="GO" id="GO:0000139">
    <property type="term" value="C:Golgi membrane"/>
    <property type="evidence" value="ECO:0007669"/>
    <property type="project" value="UniProtKB-SubCell"/>
</dbReference>
<feature type="transmembrane region" description="Helical" evidence="9">
    <location>
        <begin position="221"/>
        <end position="240"/>
    </location>
</feature>
<keyword evidence="7 9" id="KW-1133">Transmembrane helix</keyword>
<dbReference type="PANTHER" id="PTHR10766">
    <property type="entry name" value="TRANSMEMBRANE 9 SUPERFAMILY PROTEIN"/>
    <property type="match status" value="1"/>
</dbReference>
<dbReference type="GO" id="GO:0072657">
    <property type="term" value="P:protein localization to membrane"/>
    <property type="evidence" value="ECO:0007669"/>
    <property type="project" value="TreeGrafter"/>
</dbReference>
<comment type="similarity">
    <text evidence="3 9">Belongs to the nonaspanin (TM9SF) (TC 9.A.2) family.</text>
</comment>
<feature type="transmembrane region" description="Helical" evidence="9">
    <location>
        <begin position="515"/>
        <end position="537"/>
    </location>
</feature>
<dbReference type="GO" id="GO:0010008">
    <property type="term" value="C:endosome membrane"/>
    <property type="evidence" value="ECO:0007669"/>
    <property type="project" value="UniProtKB-SubCell"/>
</dbReference>
<sequence>MVAASLTLILILVITTVSTGRHYKDGDPVLVYVNKISPFSDPIESYRYFDLPFCSSGIASKEKETLSQVLDGGRLVVGPFKLNFGVDLASNISETLCKKRMKRDDLAKFRNAIEKAYLFEMYLDDLPFWGFIGYKDQIGSSSSKFILFNNLNFVISYDTDHRICSVNLASSGFVDISEDKEMEVEFLYSVKWKETSIPFERRMDVYISLDTQSNWFLTKSSSYLVIVVAGLLASMLIWLLHNDLAKYAINDDLITDQEETGWKNIHGDVFRYPRHKSLLAASLGSGTRLLFVFVLLLIIGFLGVFPPFNQGNFATALIVIYTIASFLAGYTSTSFYCQLEGANWVKNLILTECLFSGPLFLMFCFLNTIASSPLLVLGGIAGKNRNTGFDAPCKTTKCPREIPPLPWYKGIVLKMFIAGVLPFSMISIQLHYILSGLWGYRVYTIFSALSIVFALLLLVTGLVTITLTYFQLSLEHYKWWWSSFFYGGSTGLFIFGYCFYYYAQSDMSSFMQKSFFFGYMACLCYGVFLALGTIGFFTSMLFVRHIYGSIKCE</sequence>
<proteinExistence type="inferred from homology"/>
<dbReference type="Proteomes" id="UP001515500">
    <property type="component" value="Chromosome 6"/>
</dbReference>
<evidence type="ECO:0000256" key="4">
    <source>
        <dbReference type="ARBA" id="ARBA00022692"/>
    </source>
</evidence>
<evidence type="ECO:0000256" key="1">
    <source>
        <dbReference type="ARBA" id="ARBA00004337"/>
    </source>
</evidence>
<evidence type="ECO:0000313" key="11">
    <source>
        <dbReference type="RefSeq" id="XP_039127469.1"/>
    </source>
</evidence>
<dbReference type="PANTHER" id="PTHR10766:SF177">
    <property type="entry name" value="TRANSMEMBRANE 9 SUPERFAMILY MEMBER 1"/>
    <property type="match status" value="1"/>
</dbReference>
<dbReference type="InterPro" id="IPR004240">
    <property type="entry name" value="EMP70"/>
</dbReference>
<name>A0AB40BLP5_DIOCR</name>
<gene>
    <name evidence="11" type="primary">LOC120263575</name>
</gene>
<keyword evidence="6" id="KW-0967">Endosome</keyword>
<dbReference type="GeneID" id="120263575"/>
<dbReference type="Pfam" id="PF02990">
    <property type="entry name" value="EMP70"/>
    <property type="match status" value="1"/>
</dbReference>